<evidence type="ECO:0000256" key="3">
    <source>
        <dbReference type="ARBA" id="ARBA00022840"/>
    </source>
</evidence>
<evidence type="ECO:0000256" key="1">
    <source>
        <dbReference type="ARBA" id="ARBA00022701"/>
    </source>
</evidence>
<dbReference type="SUPFAM" id="SSF52540">
    <property type="entry name" value="P-loop containing nucleoside triphosphate hydrolases"/>
    <property type="match status" value="1"/>
</dbReference>
<feature type="compositionally biased region" description="Pro residues" evidence="8">
    <location>
        <begin position="21"/>
        <end position="30"/>
    </location>
</feature>
<dbReference type="Proteomes" id="UP000053989">
    <property type="component" value="Unassembled WGS sequence"/>
</dbReference>
<dbReference type="STRING" id="1036808.A0A0C3A001"/>
<dbReference type="PRINTS" id="PR00380">
    <property type="entry name" value="KINESINHEAVY"/>
</dbReference>
<dbReference type="Pfam" id="PF00225">
    <property type="entry name" value="Kinesin"/>
    <property type="match status" value="1"/>
</dbReference>
<accession>A0A0C3A001</accession>
<keyword evidence="2 5" id="KW-0547">Nucleotide-binding</keyword>
<feature type="binding site" evidence="5">
    <location>
        <begin position="186"/>
        <end position="193"/>
    </location>
    <ligand>
        <name>ATP</name>
        <dbReference type="ChEBI" id="CHEBI:30616"/>
    </ligand>
</feature>
<evidence type="ECO:0000259" key="9">
    <source>
        <dbReference type="PROSITE" id="PS50067"/>
    </source>
</evidence>
<dbReference type="InterPro" id="IPR036961">
    <property type="entry name" value="Kinesin_motor_dom_sf"/>
</dbReference>
<dbReference type="AlphaFoldDB" id="A0A0C3A001"/>
<feature type="region of interest" description="Disordered" evidence="8">
    <location>
        <begin position="553"/>
        <end position="573"/>
    </location>
</feature>
<dbReference type="InterPro" id="IPR019821">
    <property type="entry name" value="Kinesin_motor_CS"/>
</dbReference>
<dbReference type="GO" id="GO:0005634">
    <property type="term" value="C:nucleus"/>
    <property type="evidence" value="ECO:0007669"/>
    <property type="project" value="TreeGrafter"/>
</dbReference>
<dbReference type="Gene3D" id="3.40.850.10">
    <property type="entry name" value="Kinesin motor domain"/>
    <property type="match status" value="1"/>
</dbReference>
<evidence type="ECO:0000256" key="5">
    <source>
        <dbReference type="PROSITE-ProRule" id="PRU00283"/>
    </source>
</evidence>
<evidence type="ECO:0000256" key="2">
    <source>
        <dbReference type="ARBA" id="ARBA00022741"/>
    </source>
</evidence>
<dbReference type="InterPro" id="IPR001752">
    <property type="entry name" value="Kinesin_motor_dom"/>
</dbReference>
<evidence type="ECO:0000256" key="4">
    <source>
        <dbReference type="ARBA" id="ARBA00023175"/>
    </source>
</evidence>
<protein>
    <recommendedName>
        <fullName evidence="6">Kinesin-like protein</fullName>
    </recommendedName>
</protein>
<dbReference type="InterPro" id="IPR027640">
    <property type="entry name" value="Kinesin-like_fam"/>
</dbReference>
<gene>
    <name evidence="10" type="ORF">SCLCIDRAFT_1210448</name>
</gene>
<keyword evidence="7" id="KW-0175">Coiled coil</keyword>
<name>A0A0C3A001_9AGAM</name>
<evidence type="ECO:0000313" key="10">
    <source>
        <dbReference type="EMBL" id="KIM66993.1"/>
    </source>
</evidence>
<sequence length="934" mass="102273">MTTRSKAAAPATRASTRNKTPVPPPSPPPLVKTLKGKATIQSDTSNPRATALRKPLVNRANTHVIKPAAQRIVVAGKNLEARAATAEREPILAYLRIRPHFGDEPVSIPYLEPLSDTSVRITDPSSDAQGASKIHYRVSAIAPSSIYKFSHVFPPATVQEEFFSRTTLPLVRDLLDGQNGLLFAYGVTNSGKTYTIQGGGEPGSAGILPRSLDVLFNSIDGLHSDGRYRPVRLYGVEEADPSESAPPAGMGVPNKAALAEVLAEHLTTPGHSTGSTDPTVIKIDRNYEYSVWISYAEVYNEKVYDLLASVTEKEADSGFYQGQGTHPLVVTRKALMVKPSPSTDATDESGASTGRYISGMKQFRVTDAAQAKELLKLGQLHRRVFGTLANSQSSRSHSMVTIKLLKGHRSERDDPGSLQMSRLTIVDLAGSERAKYTQTSGDRLKEAGNINKSLMVLGQCMEVMRANQKRLAQSLAVPGRTDTRDIKKALAVVPFRHTKLTEILMDYFAGDGRVVMIVNVNPYDTGFEENSHVMKFSALAREVSTVVNNAPVPRLQASPTKPGSGPYTRLPPSGIPRGIMRKVTISSVGPGKKVSEAHLDILEEDEQSDGDDGESSHEPINPLVDALFDEIEDLRMRLYEAELRCAIVEVETREEVMKEMEERMREVERTYAQRLMSEVERNERKIDAKIDMLHQAGLLGTGKKVTVLSESEIESFDEAEEVEVHDSIQDFTDSDKEMNTDLLSSPLHGKGKSSMPARTIAKQHSSPPKSTEEGPRGVEDISGGSDNVVEEEEPSSISEDEDYVPPAAQTMKASQQKKRTKPAVATNTGKTRQSSISKLQQEMNVLKIEDVIPEAEDSIIIVPNRKTRQVAAEVGGLGIEYIPQKGEVDTVKKKKRQLATKSVVTEEQVTRVVGALEQSTDAERRGIRRMARTS</sequence>
<evidence type="ECO:0000256" key="8">
    <source>
        <dbReference type="SAM" id="MobiDB-lite"/>
    </source>
</evidence>
<reference evidence="11" key="2">
    <citation type="submission" date="2015-01" db="EMBL/GenBank/DDBJ databases">
        <title>Evolutionary Origins and Diversification of the Mycorrhizal Mutualists.</title>
        <authorList>
            <consortium name="DOE Joint Genome Institute"/>
            <consortium name="Mycorrhizal Genomics Consortium"/>
            <person name="Kohler A."/>
            <person name="Kuo A."/>
            <person name="Nagy L.G."/>
            <person name="Floudas D."/>
            <person name="Copeland A."/>
            <person name="Barry K.W."/>
            <person name="Cichocki N."/>
            <person name="Veneault-Fourrey C."/>
            <person name="LaButti K."/>
            <person name="Lindquist E.A."/>
            <person name="Lipzen A."/>
            <person name="Lundell T."/>
            <person name="Morin E."/>
            <person name="Murat C."/>
            <person name="Riley R."/>
            <person name="Ohm R."/>
            <person name="Sun H."/>
            <person name="Tunlid A."/>
            <person name="Henrissat B."/>
            <person name="Grigoriev I.V."/>
            <person name="Hibbett D.S."/>
            <person name="Martin F."/>
        </authorList>
    </citation>
    <scope>NUCLEOTIDE SEQUENCE [LARGE SCALE GENOMIC DNA]</scope>
    <source>
        <strain evidence="11">Foug A</strain>
    </source>
</reference>
<evidence type="ECO:0000256" key="6">
    <source>
        <dbReference type="RuleBase" id="RU000394"/>
    </source>
</evidence>
<keyword evidence="3 5" id="KW-0067">ATP-binding</keyword>
<comment type="similarity">
    <text evidence="5 6">Belongs to the TRAFAC class myosin-kinesin ATPase superfamily. Kinesin family.</text>
</comment>
<feature type="compositionally biased region" description="Basic and acidic residues" evidence="8">
    <location>
        <begin position="770"/>
        <end position="779"/>
    </location>
</feature>
<feature type="region of interest" description="Disordered" evidence="8">
    <location>
        <begin position="1"/>
        <end position="30"/>
    </location>
</feature>
<dbReference type="GO" id="GO:0005524">
    <property type="term" value="F:ATP binding"/>
    <property type="evidence" value="ECO:0007669"/>
    <property type="project" value="UniProtKB-UniRule"/>
</dbReference>
<dbReference type="SMART" id="SM00129">
    <property type="entry name" value="KISc"/>
    <property type="match status" value="1"/>
</dbReference>
<organism evidence="10 11">
    <name type="scientific">Scleroderma citrinum Foug A</name>
    <dbReference type="NCBI Taxonomy" id="1036808"/>
    <lineage>
        <taxon>Eukaryota</taxon>
        <taxon>Fungi</taxon>
        <taxon>Dikarya</taxon>
        <taxon>Basidiomycota</taxon>
        <taxon>Agaricomycotina</taxon>
        <taxon>Agaricomycetes</taxon>
        <taxon>Agaricomycetidae</taxon>
        <taxon>Boletales</taxon>
        <taxon>Sclerodermatineae</taxon>
        <taxon>Sclerodermataceae</taxon>
        <taxon>Scleroderma</taxon>
    </lineage>
</organism>
<feature type="domain" description="Kinesin motor" evidence="9">
    <location>
        <begin position="90"/>
        <end position="543"/>
    </location>
</feature>
<feature type="coiled-coil region" evidence="7">
    <location>
        <begin position="624"/>
        <end position="670"/>
    </location>
</feature>
<keyword evidence="11" id="KW-1185">Reference proteome</keyword>
<dbReference type="PROSITE" id="PS00411">
    <property type="entry name" value="KINESIN_MOTOR_1"/>
    <property type="match status" value="1"/>
</dbReference>
<dbReference type="InParanoid" id="A0A0C3A001"/>
<dbReference type="GO" id="GO:0003777">
    <property type="term" value="F:microtubule motor activity"/>
    <property type="evidence" value="ECO:0007669"/>
    <property type="project" value="InterPro"/>
</dbReference>
<keyword evidence="1 6" id="KW-0493">Microtubule</keyword>
<dbReference type="GO" id="GO:0007018">
    <property type="term" value="P:microtubule-based movement"/>
    <property type="evidence" value="ECO:0007669"/>
    <property type="project" value="InterPro"/>
</dbReference>
<evidence type="ECO:0000313" key="11">
    <source>
        <dbReference type="Proteomes" id="UP000053989"/>
    </source>
</evidence>
<dbReference type="HOGENOM" id="CLU_001485_9_0_1"/>
<dbReference type="GO" id="GO:0005874">
    <property type="term" value="C:microtubule"/>
    <property type="evidence" value="ECO:0007669"/>
    <property type="project" value="UniProtKB-KW"/>
</dbReference>
<evidence type="ECO:0000256" key="7">
    <source>
        <dbReference type="SAM" id="Coils"/>
    </source>
</evidence>
<feature type="compositionally biased region" description="Polar residues" evidence="8">
    <location>
        <begin position="825"/>
        <end position="837"/>
    </location>
</feature>
<feature type="compositionally biased region" description="Acidic residues" evidence="8">
    <location>
        <begin position="788"/>
        <end position="803"/>
    </location>
</feature>
<feature type="region of interest" description="Disordered" evidence="8">
    <location>
        <begin position="732"/>
        <end position="837"/>
    </location>
</feature>
<proteinExistence type="inferred from homology"/>
<dbReference type="InterPro" id="IPR027417">
    <property type="entry name" value="P-loop_NTPase"/>
</dbReference>
<dbReference type="PANTHER" id="PTHR24115">
    <property type="entry name" value="KINESIN-RELATED"/>
    <property type="match status" value="1"/>
</dbReference>
<dbReference type="FunCoup" id="A0A0C3A001">
    <property type="interactions" value="162"/>
</dbReference>
<dbReference type="OrthoDB" id="123929at2759"/>
<keyword evidence="4 5" id="KW-0505">Motor protein</keyword>
<dbReference type="GO" id="GO:0016887">
    <property type="term" value="F:ATP hydrolysis activity"/>
    <property type="evidence" value="ECO:0007669"/>
    <property type="project" value="TreeGrafter"/>
</dbReference>
<dbReference type="GO" id="GO:0008017">
    <property type="term" value="F:microtubule binding"/>
    <property type="evidence" value="ECO:0007669"/>
    <property type="project" value="InterPro"/>
</dbReference>
<reference evidence="10 11" key="1">
    <citation type="submission" date="2014-04" db="EMBL/GenBank/DDBJ databases">
        <authorList>
            <consortium name="DOE Joint Genome Institute"/>
            <person name="Kuo A."/>
            <person name="Kohler A."/>
            <person name="Nagy L.G."/>
            <person name="Floudas D."/>
            <person name="Copeland A."/>
            <person name="Barry K.W."/>
            <person name="Cichocki N."/>
            <person name="Veneault-Fourrey C."/>
            <person name="LaButti K."/>
            <person name="Lindquist E.A."/>
            <person name="Lipzen A."/>
            <person name="Lundell T."/>
            <person name="Morin E."/>
            <person name="Murat C."/>
            <person name="Sun H."/>
            <person name="Tunlid A."/>
            <person name="Henrissat B."/>
            <person name="Grigoriev I.V."/>
            <person name="Hibbett D.S."/>
            <person name="Martin F."/>
            <person name="Nordberg H.P."/>
            <person name="Cantor M.N."/>
            <person name="Hua S.X."/>
        </authorList>
    </citation>
    <scope>NUCLEOTIDE SEQUENCE [LARGE SCALE GENOMIC DNA]</scope>
    <source>
        <strain evidence="10 11">Foug A</strain>
    </source>
</reference>
<dbReference type="PROSITE" id="PS50067">
    <property type="entry name" value="KINESIN_MOTOR_2"/>
    <property type="match status" value="1"/>
</dbReference>
<dbReference type="GO" id="GO:0005871">
    <property type="term" value="C:kinesin complex"/>
    <property type="evidence" value="ECO:0007669"/>
    <property type="project" value="TreeGrafter"/>
</dbReference>
<dbReference type="PANTHER" id="PTHR24115:SF1008">
    <property type="entry name" value="KINESIN-LIKE PROTEIN SUBITO"/>
    <property type="match status" value="1"/>
</dbReference>
<dbReference type="EMBL" id="KN822014">
    <property type="protein sequence ID" value="KIM66993.1"/>
    <property type="molecule type" value="Genomic_DNA"/>
</dbReference>